<feature type="region of interest" description="Disordered" evidence="1">
    <location>
        <begin position="1"/>
        <end position="52"/>
    </location>
</feature>
<evidence type="ECO:0000313" key="3">
    <source>
        <dbReference type="EMBL" id="KJV04979.1"/>
    </source>
</evidence>
<proteinExistence type="predicted"/>
<dbReference type="Proteomes" id="UP000033684">
    <property type="component" value="Unassembled WGS sequence"/>
</dbReference>
<keyword evidence="4" id="KW-1185">Reference proteome</keyword>
<evidence type="ECO:0000256" key="2">
    <source>
        <dbReference type="SAM" id="Phobius"/>
    </source>
</evidence>
<evidence type="ECO:0000256" key="1">
    <source>
        <dbReference type="SAM" id="MobiDB-lite"/>
    </source>
</evidence>
<keyword evidence="2" id="KW-1133">Transmembrane helix</keyword>
<dbReference type="EMBL" id="LAJX01000356">
    <property type="protein sequence ID" value="KJV04979.1"/>
    <property type="molecule type" value="Genomic_DNA"/>
</dbReference>
<gene>
    <name evidence="3" type="ORF">VZ94_21515</name>
</gene>
<dbReference type="AlphaFoldDB" id="A0A0F3IHP0"/>
<name>A0A0F3IHP0_9GAMM</name>
<keyword evidence="2" id="KW-0812">Transmembrane</keyword>
<feature type="region of interest" description="Disordered" evidence="1">
    <location>
        <begin position="91"/>
        <end position="149"/>
    </location>
</feature>
<keyword evidence="2" id="KW-0472">Membrane</keyword>
<organism evidence="3 4">
    <name type="scientific">Methylocucumis oryzae</name>
    <dbReference type="NCBI Taxonomy" id="1632867"/>
    <lineage>
        <taxon>Bacteria</taxon>
        <taxon>Pseudomonadati</taxon>
        <taxon>Pseudomonadota</taxon>
        <taxon>Gammaproteobacteria</taxon>
        <taxon>Methylococcales</taxon>
        <taxon>Methylococcaceae</taxon>
        <taxon>Methylocucumis</taxon>
    </lineage>
</organism>
<feature type="compositionally biased region" description="Pro residues" evidence="1">
    <location>
        <begin position="139"/>
        <end position="149"/>
    </location>
</feature>
<accession>A0A0F3IHP0</accession>
<sequence length="149" mass="16021">MASTQTDNKSNNNKKSSKSGASQSSKKSSGGSQSASRKSSSKSNGNSRLENLPDWTSTAVSIAGAGLAVGLGLYATRKQWMPKIEEWQQRPFAAAHSDHETDYRNFDQTRNAGPQSMRDDPGEDWDKVDDMSDASFPASDPPSYTPGTA</sequence>
<protein>
    <submittedName>
        <fullName evidence="3">Uncharacterized protein</fullName>
    </submittedName>
</protein>
<evidence type="ECO:0000313" key="4">
    <source>
        <dbReference type="Proteomes" id="UP000033684"/>
    </source>
</evidence>
<feature type="transmembrane region" description="Helical" evidence="2">
    <location>
        <begin position="55"/>
        <end position="75"/>
    </location>
</feature>
<feature type="compositionally biased region" description="Basic and acidic residues" evidence="1">
    <location>
        <begin position="96"/>
        <end position="107"/>
    </location>
</feature>
<reference evidence="4" key="1">
    <citation type="submission" date="2015-03" db="EMBL/GenBank/DDBJ databases">
        <title>Draft genome sequence of a novel methanotroph (Sn10-6) isolated from flooded ricefield rhizosphere in India.</title>
        <authorList>
            <person name="Pandit P.S."/>
            <person name="Pore S.D."/>
            <person name="Arora P."/>
            <person name="Kapse N.G."/>
            <person name="Dhakephalkar P.K."/>
            <person name="Rahalkar M.C."/>
        </authorList>
    </citation>
    <scope>NUCLEOTIDE SEQUENCE [LARGE SCALE GENOMIC DNA]</scope>
    <source>
        <strain evidence="4">Sn10-6</strain>
    </source>
</reference>
<reference evidence="3 4" key="2">
    <citation type="journal article" date="2016" name="Microb. Ecol.">
        <title>Genome Characteristics of a Novel Type I Methanotroph (Sn10-6) Isolated from a Flooded Indian Rice Field.</title>
        <authorList>
            <person name="Rahalkar M.C."/>
            <person name="Pandit P.S."/>
            <person name="Dhakephalkar P.K."/>
            <person name="Pore S."/>
            <person name="Arora P."/>
            <person name="Kapse N."/>
        </authorList>
    </citation>
    <scope>NUCLEOTIDE SEQUENCE [LARGE SCALE GENOMIC DNA]</scope>
    <source>
        <strain evidence="3 4">Sn10-6</strain>
    </source>
</reference>
<dbReference type="RefSeq" id="WP_045780814.1">
    <property type="nucleotide sequence ID" value="NZ_LAJX01000356.1"/>
</dbReference>
<feature type="compositionally biased region" description="Low complexity" evidence="1">
    <location>
        <begin position="8"/>
        <end position="48"/>
    </location>
</feature>
<comment type="caution">
    <text evidence="3">The sequence shown here is derived from an EMBL/GenBank/DDBJ whole genome shotgun (WGS) entry which is preliminary data.</text>
</comment>
<feature type="compositionally biased region" description="Basic and acidic residues" evidence="1">
    <location>
        <begin position="117"/>
        <end position="130"/>
    </location>
</feature>